<dbReference type="PANTHER" id="PTHR37813:SF1">
    <property type="entry name" value="FELS-2 PROPHAGE PROTEIN"/>
    <property type="match status" value="1"/>
</dbReference>
<dbReference type="InterPro" id="IPR010090">
    <property type="entry name" value="Phage_tape_meas"/>
</dbReference>
<dbReference type="AlphaFoldDB" id="A0A3D9I5X3"/>
<evidence type="ECO:0000256" key="1">
    <source>
        <dbReference type="ARBA" id="ARBA00022612"/>
    </source>
</evidence>
<dbReference type="RefSeq" id="WP_115994069.1">
    <property type="nucleotide sequence ID" value="NZ_QRDY01000011.1"/>
</dbReference>
<dbReference type="Proteomes" id="UP000256869">
    <property type="component" value="Unassembled WGS sequence"/>
</dbReference>
<dbReference type="EMBL" id="QRDY01000011">
    <property type="protein sequence ID" value="RED57168.1"/>
    <property type="molecule type" value="Genomic_DNA"/>
</dbReference>
<evidence type="ECO:0000313" key="3">
    <source>
        <dbReference type="EMBL" id="RED57168.1"/>
    </source>
</evidence>
<dbReference type="PANTHER" id="PTHR37813">
    <property type="entry name" value="FELS-2 PROPHAGE PROTEIN"/>
    <property type="match status" value="1"/>
</dbReference>
<feature type="domain" description="Phage tail tape measure protein" evidence="2">
    <location>
        <begin position="89"/>
        <end position="295"/>
    </location>
</feature>
<protein>
    <submittedName>
        <fullName evidence="3">TP901 family phage tail tape measure protein</fullName>
    </submittedName>
</protein>
<comment type="caution">
    <text evidence="3">The sequence shown here is derived from an EMBL/GenBank/DDBJ whole genome shotgun (WGS) entry which is preliminary data.</text>
</comment>
<proteinExistence type="predicted"/>
<keyword evidence="4" id="KW-1185">Reference proteome</keyword>
<keyword evidence="1" id="KW-1188">Viral release from host cell</keyword>
<dbReference type="NCBIfam" id="TIGR01760">
    <property type="entry name" value="tape_meas_TP901"/>
    <property type="match status" value="1"/>
</dbReference>
<gene>
    <name evidence="3" type="ORF">DFP95_11182</name>
</gene>
<evidence type="ECO:0000259" key="2">
    <source>
        <dbReference type="Pfam" id="PF10145"/>
    </source>
</evidence>
<dbReference type="OrthoDB" id="90760at2"/>
<dbReference type="Pfam" id="PF10145">
    <property type="entry name" value="PhageMin_Tail"/>
    <property type="match status" value="1"/>
</dbReference>
<accession>A0A3D9I5X3</accession>
<evidence type="ECO:0000313" key="4">
    <source>
        <dbReference type="Proteomes" id="UP000256869"/>
    </source>
</evidence>
<reference evidence="3 4" key="1">
    <citation type="submission" date="2018-07" db="EMBL/GenBank/DDBJ databases">
        <title>Genomic Encyclopedia of Type Strains, Phase III (KMG-III): the genomes of soil and plant-associated and newly described type strains.</title>
        <authorList>
            <person name="Whitman W."/>
        </authorList>
    </citation>
    <scope>NUCLEOTIDE SEQUENCE [LARGE SCALE GENOMIC DNA]</scope>
    <source>
        <strain evidence="3 4">CECT 8236</strain>
    </source>
</reference>
<name>A0A3D9I5X3_9BACL</name>
<sequence>MSFDLTARLRLIDGMSGQLRNASNSLTRFSTGVLKTSIVVGGLSAAIAATAVAASSVKKAMNFEAQMASVSSLDKSLKKGTEGYKQMSALALEMGAKTQFGALDAASGIEELLKAGLTPAAVQAGGLEAALNLATAGGLELANAAEIMSTALNSFKRDGLTAAEASNILAGTANASATGVDELRQSLAAVASVASGVGLTFEDTNIALGLFANNGIKSSDAGTSLKTMLQNLQPTTKDQIALFEALGLVTEDGANAFYDSRGNIKSLQSISGSLRKSLGRLTNQQRALALETMFGTDAVRAGNILYNEGADGVKKFQTAMKKVSALDVAKEKMNTAAGAVEQFKGALETLQISALLPTMPLIQDAFGRLAGYVDANTPAITAAMQRMTDKVKNYLLTHFTNNPEFQRITSLQGKITFVYEDIMKSFNEWMNAGGRDKVNALSENLVNTMATALSASAPLLEAATKLGAAVAEGVATGFWELIKKDPKLAAIIGGATGGAFAGLPGVVIGAGAGTAQHYTNKAVDTLVKPTGNWMTENVMDPFAKFIKPATDFIWGDQTGVPISSFNPFPHAAGLDNVPYDQYPASLHRGEMVLTRTEASAVREGGGKVGNGGAPTVNITGNTFHIRNESDIDALAAKLAYAITQGRG</sequence>
<organism evidence="3 4">
    <name type="scientific">Cohnella lupini</name>
    <dbReference type="NCBI Taxonomy" id="1294267"/>
    <lineage>
        <taxon>Bacteria</taxon>
        <taxon>Bacillati</taxon>
        <taxon>Bacillota</taxon>
        <taxon>Bacilli</taxon>
        <taxon>Bacillales</taxon>
        <taxon>Paenibacillaceae</taxon>
        <taxon>Cohnella</taxon>
    </lineage>
</organism>